<accession>A0A8T0GLH7</accession>
<comment type="caution">
    <text evidence="6">The sequence shown here is derived from an EMBL/GenBank/DDBJ whole genome shotgun (WGS) entry which is preliminary data.</text>
</comment>
<feature type="transmembrane region" description="Helical" evidence="5">
    <location>
        <begin position="453"/>
        <end position="471"/>
    </location>
</feature>
<evidence type="ECO:0000256" key="3">
    <source>
        <dbReference type="ARBA" id="ARBA00022989"/>
    </source>
</evidence>
<name>A0A8T0GLH7_CERPU</name>
<sequence length="479" mass="52972">MGYGVYSPDTVKRLKEGFVSNLEGTTMREIAAMSALLPAFVILRQCWPSPSGKSSEIGRSNEDSKSSQRWPNFWRSLALDCVVIVMPTVACLTVLADWVYSILAAVSGLLFILISSQRLQSSSPHGASVERDQDSSRKSYLSSYRFEMMLVTCVTILAIDFTVFPRRYGKTETYGTGLMDIGVGSFVVANALVSRQARNLPPSKHGGVLRNTSPLLLLGFVRLILTKFLDYQEHVGEYGVHWNFFFTLAGVALLTSLISISPSRCLPLGIIILSVYQMLLSSGLNVYLLSPMRGPGFLSLNKEGIASTFGYWGLYLISVRLGYLLNSKQTSVVHPVSSLSNKEEKRTVPLRSGIVVGMWILDAILWGLAVWADYFVERISRRTCNLAYVLFVLAQNFEVIGIFMLAEVLIPLREVALLKVFDRNLLLTFLVANSLTGMVNMSMYTIFVAPVKAFLTVLLYALALVGLMGVASRCRKAKA</sequence>
<dbReference type="PANTHER" id="PTHR20661:SF0">
    <property type="entry name" value="PHOSPHATIDYLINOSITOL-GLYCAN BIOSYNTHESIS CLASS W PROTEIN"/>
    <property type="match status" value="1"/>
</dbReference>
<feature type="transmembrane region" description="Helical" evidence="5">
    <location>
        <begin position="348"/>
        <end position="368"/>
    </location>
</feature>
<protein>
    <recommendedName>
        <fullName evidence="8">GPI-anchored wall transfer protein</fullName>
    </recommendedName>
</protein>
<reference evidence="6" key="1">
    <citation type="submission" date="2020-06" db="EMBL/GenBank/DDBJ databases">
        <title>WGS assembly of Ceratodon purpureus strain R40.</title>
        <authorList>
            <person name="Carey S.B."/>
            <person name="Jenkins J."/>
            <person name="Shu S."/>
            <person name="Lovell J.T."/>
            <person name="Sreedasyam A."/>
            <person name="Maumus F."/>
            <person name="Tiley G.P."/>
            <person name="Fernandez-Pozo N."/>
            <person name="Barry K."/>
            <person name="Chen C."/>
            <person name="Wang M."/>
            <person name="Lipzen A."/>
            <person name="Daum C."/>
            <person name="Saski C.A."/>
            <person name="Payton A.C."/>
            <person name="Mcbreen J.C."/>
            <person name="Conrad R.E."/>
            <person name="Kollar L.M."/>
            <person name="Olsson S."/>
            <person name="Huttunen S."/>
            <person name="Landis J.B."/>
            <person name="Wickett N.J."/>
            <person name="Johnson M.G."/>
            <person name="Rensing S.A."/>
            <person name="Grimwood J."/>
            <person name="Schmutz J."/>
            <person name="Mcdaniel S.F."/>
        </authorList>
    </citation>
    <scope>NUCLEOTIDE SEQUENCE</scope>
    <source>
        <strain evidence="6">R40</strain>
    </source>
</reference>
<dbReference type="PIRSF" id="PIRSF017321">
    <property type="entry name" value="GWT1"/>
    <property type="match status" value="1"/>
</dbReference>
<gene>
    <name evidence="6" type="ORF">KC19_10G076700</name>
</gene>
<feature type="transmembrane region" description="Helical" evidence="5">
    <location>
        <begin position="268"/>
        <end position="289"/>
    </location>
</feature>
<dbReference type="GO" id="GO:0005783">
    <property type="term" value="C:endoplasmic reticulum"/>
    <property type="evidence" value="ECO:0007669"/>
    <property type="project" value="TreeGrafter"/>
</dbReference>
<dbReference type="Pfam" id="PF06423">
    <property type="entry name" value="GWT1"/>
    <property type="match status" value="1"/>
</dbReference>
<dbReference type="Proteomes" id="UP000822688">
    <property type="component" value="Chromosome 10"/>
</dbReference>
<keyword evidence="3 5" id="KW-1133">Transmembrane helix</keyword>
<organism evidence="6 7">
    <name type="scientific">Ceratodon purpureus</name>
    <name type="common">Fire moss</name>
    <name type="synonym">Dicranum purpureum</name>
    <dbReference type="NCBI Taxonomy" id="3225"/>
    <lineage>
        <taxon>Eukaryota</taxon>
        <taxon>Viridiplantae</taxon>
        <taxon>Streptophyta</taxon>
        <taxon>Embryophyta</taxon>
        <taxon>Bryophyta</taxon>
        <taxon>Bryophytina</taxon>
        <taxon>Bryopsida</taxon>
        <taxon>Dicranidae</taxon>
        <taxon>Pseudoditrichales</taxon>
        <taxon>Ditrichaceae</taxon>
        <taxon>Ceratodon</taxon>
    </lineage>
</organism>
<feature type="transmembrane region" description="Helical" evidence="5">
    <location>
        <begin position="98"/>
        <end position="115"/>
    </location>
</feature>
<feature type="transmembrane region" description="Helical" evidence="5">
    <location>
        <begin position="213"/>
        <end position="229"/>
    </location>
</feature>
<dbReference type="GO" id="GO:0016020">
    <property type="term" value="C:membrane"/>
    <property type="evidence" value="ECO:0007669"/>
    <property type="project" value="UniProtKB-SubCell"/>
</dbReference>
<keyword evidence="2 5" id="KW-0812">Transmembrane</keyword>
<feature type="transmembrane region" description="Helical" evidence="5">
    <location>
        <begin position="146"/>
        <end position="164"/>
    </location>
</feature>
<evidence type="ECO:0000313" key="7">
    <source>
        <dbReference type="Proteomes" id="UP000822688"/>
    </source>
</evidence>
<dbReference type="GO" id="GO:0072659">
    <property type="term" value="P:protein localization to plasma membrane"/>
    <property type="evidence" value="ECO:0007669"/>
    <property type="project" value="TreeGrafter"/>
</dbReference>
<evidence type="ECO:0008006" key="8">
    <source>
        <dbReference type="Google" id="ProtNLM"/>
    </source>
</evidence>
<feature type="transmembrane region" description="Helical" evidence="5">
    <location>
        <begin position="388"/>
        <end position="412"/>
    </location>
</feature>
<keyword evidence="4 5" id="KW-0472">Membrane</keyword>
<feature type="transmembrane region" description="Helical" evidence="5">
    <location>
        <begin position="176"/>
        <end position="193"/>
    </location>
</feature>
<feature type="transmembrane region" description="Helical" evidence="5">
    <location>
        <begin position="424"/>
        <end position="447"/>
    </location>
</feature>
<evidence type="ECO:0000313" key="6">
    <source>
        <dbReference type="EMBL" id="KAG0559069.1"/>
    </source>
</evidence>
<proteinExistence type="predicted"/>
<comment type="subcellular location">
    <subcellularLocation>
        <location evidence="1">Membrane</location>
        <topology evidence="1">Multi-pass membrane protein</topology>
    </subcellularLocation>
</comment>
<keyword evidence="7" id="KW-1185">Reference proteome</keyword>
<dbReference type="PANTHER" id="PTHR20661">
    <property type="entry name" value="PHOSPHATIDYLINOSITOL-GLYCAN BIOSYNTHESIS CLASS W PROTEIN"/>
    <property type="match status" value="1"/>
</dbReference>
<feature type="transmembrane region" description="Helical" evidence="5">
    <location>
        <begin position="241"/>
        <end position="261"/>
    </location>
</feature>
<evidence type="ECO:0000256" key="1">
    <source>
        <dbReference type="ARBA" id="ARBA00004141"/>
    </source>
</evidence>
<dbReference type="GO" id="GO:0006506">
    <property type="term" value="P:GPI anchor biosynthetic process"/>
    <property type="evidence" value="ECO:0007669"/>
    <property type="project" value="InterPro"/>
</dbReference>
<evidence type="ECO:0000256" key="4">
    <source>
        <dbReference type="ARBA" id="ARBA00023136"/>
    </source>
</evidence>
<feature type="transmembrane region" description="Helical" evidence="5">
    <location>
        <begin position="309"/>
        <end position="327"/>
    </location>
</feature>
<dbReference type="AlphaFoldDB" id="A0A8T0GLH7"/>
<evidence type="ECO:0000256" key="2">
    <source>
        <dbReference type="ARBA" id="ARBA00022692"/>
    </source>
</evidence>
<evidence type="ECO:0000256" key="5">
    <source>
        <dbReference type="SAM" id="Phobius"/>
    </source>
</evidence>
<dbReference type="GO" id="GO:0032216">
    <property type="term" value="F:glucosaminyl-phosphatidylinositol O-acyltransferase activity"/>
    <property type="evidence" value="ECO:0007669"/>
    <property type="project" value="TreeGrafter"/>
</dbReference>
<dbReference type="EMBL" id="CM026431">
    <property type="protein sequence ID" value="KAG0559069.1"/>
    <property type="molecule type" value="Genomic_DNA"/>
</dbReference>
<dbReference type="InterPro" id="IPR009447">
    <property type="entry name" value="PIGW/GWT1"/>
</dbReference>